<dbReference type="InterPro" id="IPR011050">
    <property type="entry name" value="Pectin_lyase_fold/virulence"/>
</dbReference>
<gene>
    <name evidence="2" type="ORF">GCM10025791_24530</name>
</gene>
<organism evidence="2 3">
    <name type="scientific">Halioxenophilus aromaticivorans</name>
    <dbReference type="NCBI Taxonomy" id="1306992"/>
    <lineage>
        <taxon>Bacteria</taxon>
        <taxon>Pseudomonadati</taxon>
        <taxon>Pseudomonadota</taxon>
        <taxon>Gammaproteobacteria</taxon>
        <taxon>Alteromonadales</taxon>
        <taxon>Alteromonadaceae</taxon>
        <taxon>Halioxenophilus</taxon>
    </lineage>
</organism>
<reference evidence="3" key="1">
    <citation type="journal article" date="2019" name="Int. J. Syst. Evol. Microbiol.">
        <title>The Global Catalogue of Microorganisms (GCM) 10K type strain sequencing project: providing services to taxonomists for standard genome sequencing and annotation.</title>
        <authorList>
            <consortium name="The Broad Institute Genomics Platform"/>
            <consortium name="The Broad Institute Genome Sequencing Center for Infectious Disease"/>
            <person name="Wu L."/>
            <person name="Ma J."/>
        </authorList>
    </citation>
    <scope>NUCLEOTIDE SEQUENCE [LARGE SCALE GENOMIC DNA]</scope>
    <source>
        <strain evidence="3">JCM 19134</strain>
    </source>
</reference>
<dbReference type="AlphaFoldDB" id="A0AAV3U3K8"/>
<accession>A0AAV3U3K8</accession>
<dbReference type="EMBL" id="BAABLX010000023">
    <property type="protein sequence ID" value="GAA4944627.1"/>
    <property type="molecule type" value="Genomic_DNA"/>
</dbReference>
<name>A0AAV3U3K8_9ALTE</name>
<evidence type="ECO:0000313" key="2">
    <source>
        <dbReference type="EMBL" id="GAA4944627.1"/>
    </source>
</evidence>
<comment type="caution">
    <text evidence="2">The sequence shown here is derived from an EMBL/GenBank/DDBJ whole genome shotgun (WGS) entry which is preliminary data.</text>
</comment>
<feature type="signal peptide" evidence="1">
    <location>
        <begin position="1"/>
        <end position="29"/>
    </location>
</feature>
<dbReference type="Proteomes" id="UP001409585">
    <property type="component" value="Unassembled WGS sequence"/>
</dbReference>
<dbReference type="InterPro" id="IPR012334">
    <property type="entry name" value="Pectin_lyas_fold"/>
</dbReference>
<keyword evidence="1" id="KW-0732">Signal</keyword>
<dbReference type="SUPFAM" id="SSF51126">
    <property type="entry name" value="Pectin lyase-like"/>
    <property type="match status" value="1"/>
</dbReference>
<evidence type="ECO:0000256" key="1">
    <source>
        <dbReference type="SAM" id="SignalP"/>
    </source>
</evidence>
<dbReference type="Pfam" id="PF14592">
    <property type="entry name" value="Chondroitinas_B"/>
    <property type="match status" value="1"/>
</dbReference>
<feature type="chain" id="PRO_5043405341" evidence="1">
    <location>
        <begin position="30"/>
        <end position="126"/>
    </location>
</feature>
<sequence>MQGLYSFMSSLLRHSLVLFLLNIASSAYAAEYLVKTPAEYQGLSSKLVAGDTVILSDGKWHDFEILLEGNGTPDKPITLRAQTNGNVVLTGQSNLRLAGEYLVVSGLVFRDGHTPSGAVISFRKDK</sequence>
<protein>
    <submittedName>
        <fullName evidence="2">Uncharacterized protein</fullName>
    </submittedName>
</protein>
<dbReference type="Gene3D" id="2.160.20.10">
    <property type="entry name" value="Single-stranded right-handed beta-helix, Pectin lyase-like"/>
    <property type="match status" value="1"/>
</dbReference>
<dbReference type="InterPro" id="IPR039513">
    <property type="entry name" value="PL-6"/>
</dbReference>
<keyword evidence="3" id="KW-1185">Reference proteome</keyword>
<evidence type="ECO:0000313" key="3">
    <source>
        <dbReference type="Proteomes" id="UP001409585"/>
    </source>
</evidence>
<proteinExistence type="predicted"/>